<accession>A0A1I4PD29</accession>
<dbReference type="Pfam" id="PF12788">
    <property type="entry name" value="YmaF"/>
    <property type="match status" value="2"/>
</dbReference>
<dbReference type="AlphaFoldDB" id="A0A1I4PD29"/>
<dbReference type="Proteomes" id="UP000199520">
    <property type="component" value="Unassembled WGS sequence"/>
</dbReference>
<dbReference type="InterPro" id="IPR024307">
    <property type="entry name" value="YmaF"/>
</dbReference>
<protein>
    <submittedName>
        <fullName evidence="2">YmaF family protein</fullName>
    </submittedName>
</protein>
<keyword evidence="3" id="KW-1185">Reference proteome</keyword>
<evidence type="ECO:0000256" key="1">
    <source>
        <dbReference type="SAM" id="MobiDB-lite"/>
    </source>
</evidence>
<sequence length="152" mass="17558">MLIDGERKYMVNHDDKYIISSNEEDMDNVHVHVYTAETDVSDDHQHMFLGVTGPARVEGRSHVHQICTRTSFLAENSSGHWHWVDIMTDRAIAMPDGTHTHYFEGRTSMNDGHCHNFSDVTGLGPDICVDEDEEDKKPCKYKYKRPDDEEYN</sequence>
<feature type="region of interest" description="Disordered" evidence="1">
    <location>
        <begin position="131"/>
        <end position="152"/>
    </location>
</feature>
<dbReference type="STRING" id="1123291.SAMN04490355_106128"/>
<dbReference type="RefSeq" id="WP_090943158.1">
    <property type="nucleotide sequence ID" value="NZ_FOTS01000061.1"/>
</dbReference>
<name>A0A1I4PD29_9FIRM</name>
<proteinExistence type="predicted"/>
<evidence type="ECO:0000313" key="2">
    <source>
        <dbReference type="EMBL" id="SFM25600.1"/>
    </source>
</evidence>
<dbReference type="OrthoDB" id="1682334at2"/>
<evidence type="ECO:0000313" key="3">
    <source>
        <dbReference type="Proteomes" id="UP000199520"/>
    </source>
</evidence>
<gene>
    <name evidence="2" type="ORF">SAMN04490355_106128</name>
</gene>
<organism evidence="2 3">
    <name type="scientific">Pelosinus propionicus DSM 13327</name>
    <dbReference type="NCBI Taxonomy" id="1123291"/>
    <lineage>
        <taxon>Bacteria</taxon>
        <taxon>Bacillati</taxon>
        <taxon>Bacillota</taxon>
        <taxon>Negativicutes</taxon>
        <taxon>Selenomonadales</taxon>
        <taxon>Sporomusaceae</taxon>
        <taxon>Pelosinus</taxon>
    </lineage>
</organism>
<reference evidence="3" key="1">
    <citation type="submission" date="2016-10" db="EMBL/GenBank/DDBJ databases">
        <authorList>
            <person name="Varghese N."/>
            <person name="Submissions S."/>
        </authorList>
    </citation>
    <scope>NUCLEOTIDE SEQUENCE [LARGE SCALE GENOMIC DNA]</scope>
    <source>
        <strain evidence="3">DSM 13327</strain>
    </source>
</reference>
<dbReference type="EMBL" id="FOTS01000061">
    <property type="protein sequence ID" value="SFM25600.1"/>
    <property type="molecule type" value="Genomic_DNA"/>
</dbReference>